<dbReference type="InterPro" id="IPR053141">
    <property type="entry name" value="Mycobact_SerProt_Inhib_Rv3364c"/>
</dbReference>
<dbReference type="RefSeq" id="WP_160822380.1">
    <property type="nucleotide sequence ID" value="NZ_JBHSXS010000014.1"/>
</dbReference>
<dbReference type="Proteomes" id="UP001596380">
    <property type="component" value="Unassembled WGS sequence"/>
</dbReference>
<dbReference type="SMART" id="SM00960">
    <property type="entry name" value="Robl_LC7"/>
    <property type="match status" value="1"/>
</dbReference>
<gene>
    <name evidence="2" type="ORF">ACFQKB_22900</name>
</gene>
<comment type="caution">
    <text evidence="2">The sequence shown here is derived from an EMBL/GenBank/DDBJ whole genome shotgun (WGS) entry which is preliminary data.</text>
</comment>
<evidence type="ECO:0000259" key="1">
    <source>
        <dbReference type="SMART" id="SM00960"/>
    </source>
</evidence>
<dbReference type="PANTHER" id="PTHR36222">
    <property type="entry name" value="SERINE PROTEASE INHIBITOR RV3364C"/>
    <property type="match status" value="1"/>
</dbReference>
<dbReference type="SUPFAM" id="SSF103196">
    <property type="entry name" value="Roadblock/LC7 domain"/>
    <property type="match status" value="1"/>
</dbReference>
<feature type="domain" description="Roadblock/LAMTOR2" evidence="1">
    <location>
        <begin position="10"/>
        <end position="101"/>
    </location>
</feature>
<dbReference type="InterPro" id="IPR004942">
    <property type="entry name" value="Roadblock/LAMTOR2_dom"/>
</dbReference>
<sequence>MSIEGTRRPDWTLDGLVARAPGVRHVLVLSQDGLKVRFTAGLDEDRADRLAAVASGVQSLAVSASAEFGEGIGSGQSMVEFRGGVLLIVPAGEGAHLAVVAEADADVGRVGRAMNELVERAGGLLTAPPRRRDGARPA</sequence>
<dbReference type="Pfam" id="PF03259">
    <property type="entry name" value="Robl_LC7"/>
    <property type="match status" value="1"/>
</dbReference>
<accession>A0ABW2CLW8</accession>
<evidence type="ECO:0000313" key="2">
    <source>
        <dbReference type="EMBL" id="MFC6882622.1"/>
    </source>
</evidence>
<dbReference type="PANTHER" id="PTHR36222:SF1">
    <property type="entry name" value="SERINE PROTEASE INHIBITOR RV3364C"/>
    <property type="match status" value="1"/>
</dbReference>
<organism evidence="2 3">
    <name type="scientific">Actinomadura yumaensis</name>
    <dbReference type="NCBI Taxonomy" id="111807"/>
    <lineage>
        <taxon>Bacteria</taxon>
        <taxon>Bacillati</taxon>
        <taxon>Actinomycetota</taxon>
        <taxon>Actinomycetes</taxon>
        <taxon>Streptosporangiales</taxon>
        <taxon>Thermomonosporaceae</taxon>
        <taxon>Actinomadura</taxon>
    </lineage>
</organism>
<reference evidence="3" key="1">
    <citation type="journal article" date="2019" name="Int. J. Syst. Evol. Microbiol.">
        <title>The Global Catalogue of Microorganisms (GCM) 10K type strain sequencing project: providing services to taxonomists for standard genome sequencing and annotation.</title>
        <authorList>
            <consortium name="The Broad Institute Genomics Platform"/>
            <consortium name="The Broad Institute Genome Sequencing Center for Infectious Disease"/>
            <person name="Wu L."/>
            <person name="Ma J."/>
        </authorList>
    </citation>
    <scope>NUCLEOTIDE SEQUENCE [LARGE SCALE GENOMIC DNA]</scope>
    <source>
        <strain evidence="3">JCM 3369</strain>
    </source>
</reference>
<dbReference type="Gene3D" id="3.30.450.30">
    <property type="entry name" value="Dynein light chain 2a, cytoplasmic"/>
    <property type="match status" value="1"/>
</dbReference>
<proteinExistence type="predicted"/>
<keyword evidence="3" id="KW-1185">Reference proteome</keyword>
<dbReference type="EMBL" id="JBHSXS010000014">
    <property type="protein sequence ID" value="MFC6882622.1"/>
    <property type="molecule type" value="Genomic_DNA"/>
</dbReference>
<evidence type="ECO:0000313" key="3">
    <source>
        <dbReference type="Proteomes" id="UP001596380"/>
    </source>
</evidence>
<name>A0ABW2CLW8_9ACTN</name>
<protein>
    <submittedName>
        <fullName evidence="2">Roadblock/LC7 domain-containing protein</fullName>
    </submittedName>
</protein>